<dbReference type="GO" id="GO:0006508">
    <property type="term" value="P:proteolysis"/>
    <property type="evidence" value="ECO:0007669"/>
    <property type="project" value="UniProtKB-KW"/>
</dbReference>
<evidence type="ECO:0000313" key="12">
    <source>
        <dbReference type="EMBL" id="KAK4538114.1"/>
    </source>
</evidence>
<dbReference type="Gene3D" id="2.30.250.10">
    <property type="entry name" value="Aminopeptidase i, Domain 2"/>
    <property type="match status" value="1"/>
</dbReference>
<evidence type="ECO:0000256" key="8">
    <source>
        <dbReference type="ARBA" id="ARBA00022801"/>
    </source>
</evidence>
<dbReference type="AlphaFoldDB" id="A0AAV9J1C3"/>
<keyword evidence="6 11" id="KW-0645">Protease</keyword>
<dbReference type="Pfam" id="PF02127">
    <property type="entry name" value="Peptidase_M18"/>
    <property type="match status" value="1"/>
</dbReference>
<evidence type="ECO:0000313" key="13">
    <source>
        <dbReference type="Proteomes" id="UP001301350"/>
    </source>
</evidence>
<keyword evidence="13" id="KW-1185">Reference proteome</keyword>
<keyword evidence="9 11" id="KW-0862">Zinc</keyword>
<sequence length="474" mass="50878">MPTDRELQIAQALLDYIHRSPSPFHAVQNAVQRLEQAGFRELPESVPWHGRLRPGGQYYLVRNGTTLAAFCIGSDCAATRGEACAFHVVGAHTDSPCLRLKPRTATSAQGYLQTAVECYGGGLWYTWFDRDLTCAGRVMVRAADGRCEPRLVHVPRPVLRVPSLAIHLDRDVNAGFAPNKQTHLLPVLALHDVDTPDSSTKGGAKNRHHSALLQVLAEALPADGGADATPNGGRCAADQLQDFDLCLADVQPPTIGGAHSEFLFAPRLDNLHSSFCALEALLRSARSDDAAASAVRLMVLFDHEECGSGSAQGAASPLLESLLRRILACLAPNAAVLEDLYQASVSQSLVISADMAHAVHPNYADRHETEHRPRLGGGPVLKVNGNQRYATDAATAQAIRTAAAACEPPVPLQEFVVRNDMPCGSTIGPITAARTGIRTVDLGAPSLSMHSIREMAHVADVDHTVRLLHRFFTA</sequence>
<dbReference type="EC" id="3.4.11.21" evidence="4"/>
<dbReference type="PANTHER" id="PTHR28570">
    <property type="entry name" value="ASPARTYL AMINOPEPTIDASE"/>
    <property type="match status" value="1"/>
</dbReference>
<dbReference type="GO" id="GO:0004177">
    <property type="term" value="F:aminopeptidase activity"/>
    <property type="evidence" value="ECO:0007669"/>
    <property type="project" value="UniProtKB-KW"/>
</dbReference>
<evidence type="ECO:0000256" key="7">
    <source>
        <dbReference type="ARBA" id="ARBA00022723"/>
    </source>
</evidence>
<dbReference type="InterPro" id="IPR023358">
    <property type="entry name" value="Peptidase_M18_dom2"/>
</dbReference>
<evidence type="ECO:0000256" key="11">
    <source>
        <dbReference type="RuleBase" id="RU004386"/>
    </source>
</evidence>
<dbReference type="PRINTS" id="PR00932">
    <property type="entry name" value="AMINO1PTASE"/>
</dbReference>
<accession>A0AAV9J1C3</accession>
<evidence type="ECO:0000256" key="5">
    <source>
        <dbReference type="ARBA" id="ARBA00022438"/>
    </source>
</evidence>
<dbReference type="CDD" id="cd05658">
    <property type="entry name" value="M18_DAP"/>
    <property type="match status" value="1"/>
</dbReference>
<dbReference type="GO" id="GO:0008237">
    <property type="term" value="F:metallopeptidase activity"/>
    <property type="evidence" value="ECO:0007669"/>
    <property type="project" value="UniProtKB-KW"/>
</dbReference>
<evidence type="ECO:0000256" key="10">
    <source>
        <dbReference type="ARBA" id="ARBA00023049"/>
    </source>
</evidence>
<dbReference type="SUPFAM" id="SSF53187">
    <property type="entry name" value="Zn-dependent exopeptidases"/>
    <property type="match status" value="1"/>
</dbReference>
<reference evidence="12 13" key="1">
    <citation type="submission" date="2022-07" db="EMBL/GenBank/DDBJ databases">
        <title>Genome-wide signatures of adaptation to extreme environments.</title>
        <authorList>
            <person name="Cho C.H."/>
            <person name="Yoon H.S."/>
        </authorList>
    </citation>
    <scope>NUCLEOTIDE SEQUENCE [LARGE SCALE GENOMIC DNA]</scope>
    <source>
        <strain evidence="12 13">DBV 063 E5</strain>
    </source>
</reference>
<evidence type="ECO:0000256" key="1">
    <source>
        <dbReference type="ARBA" id="ARBA00001335"/>
    </source>
</evidence>
<evidence type="ECO:0000256" key="4">
    <source>
        <dbReference type="ARBA" id="ARBA00011965"/>
    </source>
</evidence>
<keyword evidence="8 11" id="KW-0378">Hydrolase</keyword>
<comment type="cofactor">
    <cofactor evidence="2">
        <name>Zn(2+)</name>
        <dbReference type="ChEBI" id="CHEBI:29105"/>
    </cofactor>
</comment>
<organism evidence="12 13">
    <name type="scientific">Cyanidium caldarium</name>
    <name type="common">Red alga</name>
    <dbReference type="NCBI Taxonomy" id="2771"/>
    <lineage>
        <taxon>Eukaryota</taxon>
        <taxon>Rhodophyta</taxon>
        <taxon>Bangiophyceae</taxon>
        <taxon>Cyanidiales</taxon>
        <taxon>Cyanidiaceae</taxon>
        <taxon>Cyanidium</taxon>
    </lineage>
</organism>
<dbReference type="GO" id="GO:0005737">
    <property type="term" value="C:cytoplasm"/>
    <property type="evidence" value="ECO:0007669"/>
    <property type="project" value="UniProtKB-ARBA"/>
</dbReference>
<dbReference type="PANTHER" id="PTHR28570:SF3">
    <property type="entry name" value="ASPARTYL AMINOPEPTIDASE"/>
    <property type="match status" value="1"/>
</dbReference>
<dbReference type="Gene3D" id="3.40.630.10">
    <property type="entry name" value="Zn peptidases"/>
    <property type="match status" value="1"/>
</dbReference>
<comment type="catalytic activity">
    <reaction evidence="1">
        <text>Release of an N-terminal aspartate or glutamate from a peptide, with a preference for aspartate.</text>
        <dbReference type="EC" id="3.4.11.21"/>
    </reaction>
</comment>
<dbReference type="NCBIfam" id="NF002759">
    <property type="entry name" value="PRK02813.1"/>
    <property type="match status" value="1"/>
</dbReference>
<evidence type="ECO:0000256" key="2">
    <source>
        <dbReference type="ARBA" id="ARBA00001947"/>
    </source>
</evidence>
<dbReference type="InterPro" id="IPR001948">
    <property type="entry name" value="Peptidase_M18"/>
</dbReference>
<dbReference type="SUPFAM" id="SSF101821">
    <property type="entry name" value="Aminopeptidase/glucanase lid domain"/>
    <property type="match status" value="1"/>
</dbReference>
<comment type="caution">
    <text evidence="12">The sequence shown here is derived from an EMBL/GenBank/DDBJ whole genome shotgun (WGS) entry which is preliminary data.</text>
</comment>
<keyword evidence="5 11" id="KW-0031">Aminopeptidase</keyword>
<keyword evidence="7 11" id="KW-0479">Metal-binding</keyword>
<dbReference type="EMBL" id="JANCYW010000016">
    <property type="protein sequence ID" value="KAK4538114.1"/>
    <property type="molecule type" value="Genomic_DNA"/>
</dbReference>
<name>A0AAV9J1C3_CYACA</name>
<keyword evidence="10 11" id="KW-0482">Metalloprotease</keyword>
<gene>
    <name evidence="12" type="ORF">CDCA_CDCA16G4139</name>
</gene>
<comment type="similarity">
    <text evidence="3 11">Belongs to the peptidase M18 family.</text>
</comment>
<proteinExistence type="inferred from homology"/>
<protein>
    <recommendedName>
        <fullName evidence="4">aspartyl aminopeptidase</fullName>
        <ecNumber evidence="4">3.4.11.21</ecNumber>
    </recommendedName>
</protein>
<evidence type="ECO:0000256" key="9">
    <source>
        <dbReference type="ARBA" id="ARBA00022833"/>
    </source>
</evidence>
<dbReference type="GO" id="GO:0008270">
    <property type="term" value="F:zinc ion binding"/>
    <property type="evidence" value="ECO:0007669"/>
    <property type="project" value="InterPro"/>
</dbReference>
<dbReference type="FunFam" id="2.30.250.10:FF:000001">
    <property type="entry name" value="Aspartyl aminopeptidase 1"/>
    <property type="match status" value="1"/>
</dbReference>
<dbReference type="Proteomes" id="UP001301350">
    <property type="component" value="Unassembled WGS sequence"/>
</dbReference>
<evidence type="ECO:0000256" key="6">
    <source>
        <dbReference type="ARBA" id="ARBA00022670"/>
    </source>
</evidence>
<evidence type="ECO:0000256" key="3">
    <source>
        <dbReference type="ARBA" id="ARBA00008290"/>
    </source>
</evidence>